<proteinExistence type="predicted"/>
<organism evidence="1 2">
    <name type="scientific">Faecousia intestinalis</name>
    <dbReference type="NCBI Taxonomy" id="3133167"/>
    <lineage>
        <taxon>Bacteria</taxon>
        <taxon>Bacillati</taxon>
        <taxon>Bacillota</taxon>
        <taxon>Clostridia</taxon>
        <taxon>Eubacteriales</taxon>
        <taxon>Oscillospiraceae</taxon>
        <taxon>Faecousia</taxon>
    </lineage>
</organism>
<dbReference type="RefSeq" id="WP_349137036.1">
    <property type="nucleotide sequence ID" value="NZ_JBBMFF010000280.1"/>
</dbReference>
<dbReference type="EMBL" id="JBBMFF010000280">
    <property type="protein sequence ID" value="MEQ2512409.1"/>
    <property type="molecule type" value="Genomic_DNA"/>
</dbReference>
<evidence type="ECO:0000313" key="1">
    <source>
        <dbReference type="EMBL" id="MEQ2512409.1"/>
    </source>
</evidence>
<protein>
    <submittedName>
        <fullName evidence="1">Uncharacterized protein</fullName>
    </submittedName>
</protein>
<accession>A0ABV1GAP6</accession>
<reference evidence="1 2" key="1">
    <citation type="submission" date="2024-03" db="EMBL/GenBank/DDBJ databases">
        <title>Human intestinal bacterial collection.</title>
        <authorList>
            <person name="Pauvert C."/>
            <person name="Hitch T.C.A."/>
            <person name="Clavel T."/>
        </authorList>
    </citation>
    <scope>NUCLEOTIDE SEQUENCE [LARGE SCALE GENOMIC DNA]</scope>
    <source>
        <strain evidence="1 2">CLA-AA-H192</strain>
    </source>
</reference>
<gene>
    <name evidence="1" type="ORF">WMO66_14355</name>
</gene>
<sequence length="233" mass="26969">MNNWIKRLCTAAFFPAALTCILLALWLFPPAVPVDNITPAEDIISREYSLERLLLTKAIFDVRHGFEEVTAQQLARETGVLLECRRQITERQYYYVVEGCGYQCFLFADEDDILYDAMIFGGFASQADVKDIIADLENVGIDMTVDETSQFYLRDNYRVVKHVPGIDYLYFPLADGVMIMSRPTLYNHEAEPQYYFYSDADWPAAEAEWKDRYGMSWSNPYNILPIDKTAWPK</sequence>
<dbReference type="Proteomes" id="UP001491552">
    <property type="component" value="Unassembled WGS sequence"/>
</dbReference>
<evidence type="ECO:0000313" key="2">
    <source>
        <dbReference type="Proteomes" id="UP001491552"/>
    </source>
</evidence>
<name>A0ABV1GAP6_9FIRM</name>
<keyword evidence="2" id="KW-1185">Reference proteome</keyword>
<comment type="caution">
    <text evidence="1">The sequence shown here is derived from an EMBL/GenBank/DDBJ whole genome shotgun (WGS) entry which is preliminary data.</text>
</comment>